<evidence type="ECO:0000256" key="1">
    <source>
        <dbReference type="SAM" id="MobiDB-lite"/>
    </source>
</evidence>
<organism evidence="2 3">
    <name type="scientific">Thermogemmatispora tikiterensis</name>
    <dbReference type="NCBI Taxonomy" id="1825093"/>
    <lineage>
        <taxon>Bacteria</taxon>
        <taxon>Bacillati</taxon>
        <taxon>Chloroflexota</taxon>
        <taxon>Ktedonobacteria</taxon>
        <taxon>Thermogemmatisporales</taxon>
        <taxon>Thermogemmatisporaceae</taxon>
        <taxon>Thermogemmatispora</taxon>
    </lineage>
</organism>
<proteinExistence type="predicted"/>
<evidence type="ECO:0000313" key="2">
    <source>
        <dbReference type="EMBL" id="RAQ94313.1"/>
    </source>
</evidence>
<comment type="caution">
    <text evidence="2">The sequence shown here is derived from an EMBL/GenBank/DDBJ whole genome shotgun (WGS) entry which is preliminary data.</text>
</comment>
<dbReference type="EMBL" id="MCIF01000002">
    <property type="protein sequence ID" value="RAQ94313.1"/>
    <property type="molecule type" value="Genomic_DNA"/>
</dbReference>
<evidence type="ECO:0000313" key="3">
    <source>
        <dbReference type="Proteomes" id="UP000248706"/>
    </source>
</evidence>
<dbReference type="AlphaFoldDB" id="A0A328VFJ5"/>
<dbReference type="Proteomes" id="UP000248706">
    <property type="component" value="Unassembled WGS sequence"/>
</dbReference>
<keyword evidence="3" id="KW-1185">Reference proteome</keyword>
<gene>
    <name evidence="2" type="ORF">A4R35_02135</name>
</gene>
<sequence length="142" mass="15906">MRPTDRDGDPADPSLGHGEGPRMTASGTRAHPSPGRDLLILTQEQVAALRTVLEGYRASAFRQLLPTTERNERLRQTQALLGWLHALAPPPGGECWLNLAPDELDGLRQVLQVVREQPTLRDRWRREFQLLAPLFGWSTSLP</sequence>
<protein>
    <submittedName>
        <fullName evidence="2">Uncharacterized protein</fullName>
    </submittedName>
</protein>
<dbReference type="RefSeq" id="WP_112426111.1">
    <property type="nucleotide sequence ID" value="NZ_MCIF01000002.1"/>
</dbReference>
<accession>A0A328VFJ5</accession>
<reference evidence="2 3" key="1">
    <citation type="submission" date="2016-08" db="EMBL/GenBank/DDBJ databases">
        <title>Analysis of Carbohydrate Active Enzymes in Thermogemmatispora T81 Reveals Carbohydrate Degradation Ability.</title>
        <authorList>
            <person name="Tomazini A."/>
            <person name="Lal S."/>
            <person name="Stott M."/>
            <person name="Henrissat B."/>
            <person name="Polikarpov I."/>
            <person name="Sparling R."/>
            <person name="Levin D.B."/>
        </authorList>
    </citation>
    <scope>NUCLEOTIDE SEQUENCE [LARGE SCALE GENOMIC DNA]</scope>
    <source>
        <strain evidence="2 3">T81</strain>
    </source>
</reference>
<name>A0A328VFJ5_9CHLR</name>
<dbReference type="OrthoDB" id="9912990at2"/>
<feature type="region of interest" description="Disordered" evidence="1">
    <location>
        <begin position="1"/>
        <end position="35"/>
    </location>
</feature>